<dbReference type="AlphaFoldDB" id="A0A0L8H6M6"/>
<sequence length="96" mass="11973">MKRKKEGRVLIMNDKERKRGKESDYMIGREREREKIGGERDTYMRGEVLYGREKRIRVRREEKKQMRSAVDEKRIKYEKREKERVKNERVIRETKI</sequence>
<feature type="compositionally biased region" description="Basic and acidic residues" evidence="1">
    <location>
        <begin position="13"/>
        <end position="22"/>
    </location>
</feature>
<proteinExistence type="predicted"/>
<evidence type="ECO:0000313" key="2">
    <source>
        <dbReference type="EMBL" id="KOF84857.1"/>
    </source>
</evidence>
<feature type="region of interest" description="Disordered" evidence="1">
    <location>
        <begin position="1"/>
        <end position="22"/>
    </location>
</feature>
<name>A0A0L8H6M6_OCTBM</name>
<reference evidence="2" key="1">
    <citation type="submission" date="2015-07" db="EMBL/GenBank/DDBJ databases">
        <title>MeaNS - Measles Nucleotide Surveillance Program.</title>
        <authorList>
            <person name="Tran T."/>
            <person name="Druce J."/>
        </authorList>
    </citation>
    <scope>NUCLEOTIDE SEQUENCE</scope>
    <source>
        <strain evidence="2">UCB-OBI-ISO-001</strain>
        <tissue evidence="2">Gonad</tissue>
    </source>
</reference>
<protein>
    <submittedName>
        <fullName evidence="2">Uncharacterized protein</fullName>
    </submittedName>
</protein>
<dbReference type="EMBL" id="KQ419020">
    <property type="protein sequence ID" value="KOF84857.1"/>
    <property type="molecule type" value="Genomic_DNA"/>
</dbReference>
<gene>
    <name evidence="2" type="ORF">OCBIM_22021250mg</name>
</gene>
<accession>A0A0L8H6M6</accession>
<evidence type="ECO:0000256" key="1">
    <source>
        <dbReference type="SAM" id="MobiDB-lite"/>
    </source>
</evidence>
<organism evidence="2">
    <name type="scientific">Octopus bimaculoides</name>
    <name type="common">California two-spotted octopus</name>
    <dbReference type="NCBI Taxonomy" id="37653"/>
    <lineage>
        <taxon>Eukaryota</taxon>
        <taxon>Metazoa</taxon>
        <taxon>Spiralia</taxon>
        <taxon>Lophotrochozoa</taxon>
        <taxon>Mollusca</taxon>
        <taxon>Cephalopoda</taxon>
        <taxon>Coleoidea</taxon>
        <taxon>Octopodiformes</taxon>
        <taxon>Octopoda</taxon>
        <taxon>Incirrata</taxon>
        <taxon>Octopodidae</taxon>
        <taxon>Octopus</taxon>
    </lineage>
</organism>